<organism evidence="3 4">
    <name type="scientific">Araneus ventricosus</name>
    <name type="common">Orbweaver spider</name>
    <name type="synonym">Epeira ventricosa</name>
    <dbReference type="NCBI Taxonomy" id="182803"/>
    <lineage>
        <taxon>Eukaryota</taxon>
        <taxon>Metazoa</taxon>
        <taxon>Ecdysozoa</taxon>
        <taxon>Arthropoda</taxon>
        <taxon>Chelicerata</taxon>
        <taxon>Arachnida</taxon>
        <taxon>Araneae</taxon>
        <taxon>Araneomorphae</taxon>
        <taxon>Entelegynae</taxon>
        <taxon>Araneoidea</taxon>
        <taxon>Araneidae</taxon>
        <taxon>Araneus</taxon>
    </lineage>
</organism>
<dbReference type="InterPro" id="IPR036397">
    <property type="entry name" value="RNaseH_sf"/>
</dbReference>
<evidence type="ECO:0000256" key="1">
    <source>
        <dbReference type="SAM" id="Phobius"/>
    </source>
</evidence>
<protein>
    <recommendedName>
        <fullName evidence="2">Fibronectin type-III domain-containing protein</fullName>
    </recommendedName>
</protein>
<reference evidence="3 4" key="1">
    <citation type="journal article" date="2019" name="Sci. Rep.">
        <title>Orb-weaving spider Araneus ventricosus genome elucidates the spidroin gene catalogue.</title>
        <authorList>
            <person name="Kono N."/>
            <person name="Nakamura H."/>
            <person name="Ohtoshi R."/>
            <person name="Moran D.A.P."/>
            <person name="Shinohara A."/>
            <person name="Yoshida Y."/>
            <person name="Fujiwara M."/>
            <person name="Mori M."/>
            <person name="Tomita M."/>
            <person name="Arakawa K."/>
        </authorList>
    </citation>
    <scope>NUCLEOTIDE SEQUENCE [LARGE SCALE GENOMIC DNA]</scope>
</reference>
<dbReference type="SMART" id="SM00060">
    <property type="entry name" value="FN3"/>
    <property type="match status" value="1"/>
</dbReference>
<dbReference type="CDD" id="cd00063">
    <property type="entry name" value="FN3"/>
    <property type="match status" value="1"/>
</dbReference>
<keyword evidence="1" id="KW-1133">Transmembrane helix</keyword>
<dbReference type="Gene3D" id="3.30.420.10">
    <property type="entry name" value="Ribonuclease H-like superfamily/Ribonuclease H"/>
    <property type="match status" value="1"/>
</dbReference>
<dbReference type="Proteomes" id="UP000499080">
    <property type="component" value="Unassembled WGS sequence"/>
</dbReference>
<dbReference type="SUPFAM" id="SSF49265">
    <property type="entry name" value="Fibronectin type III"/>
    <property type="match status" value="1"/>
</dbReference>
<accession>A0A4Y2E5U7</accession>
<evidence type="ECO:0000313" key="4">
    <source>
        <dbReference type="Proteomes" id="UP000499080"/>
    </source>
</evidence>
<dbReference type="PROSITE" id="PS50853">
    <property type="entry name" value="FN3"/>
    <property type="match status" value="1"/>
</dbReference>
<feature type="transmembrane region" description="Helical" evidence="1">
    <location>
        <begin position="112"/>
        <end position="134"/>
    </location>
</feature>
<dbReference type="PANTHER" id="PTHR47326">
    <property type="entry name" value="TRANSPOSABLE ELEMENT TC3 TRANSPOSASE-LIKE PROTEIN"/>
    <property type="match status" value="1"/>
</dbReference>
<gene>
    <name evidence="3" type="ORF">AVEN_158848_1</name>
</gene>
<evidence type="ECO:0000259" key="2">
    <source>
        <dbReference type="PROSITE" id="PS50853"/>
    </source>
</evidence>
<keyword evidence="1" id="KW-0812">Transmembrane</keyword>
<dbReference type="InterPro" id="IPR036116">
    <property type="entry name" value="FN3_sf"/>
</dbReference>
<dbReference type="EMBL" id="BGPR01000515">
    <property type="protein sequence ID" value="GBM24281.1"/>
    <property type="molecule type" value="Genomic_DNA"/>
</dbReference>
<comment type="caution">
    <text evidence="3">The sequence shown here is derived from an EMBL/GenBank/DDBJ whole genome shotgun (WGS) entry which is preliminary data.</text>
</comment>
<dbReference type="AlphaFoldDB" id="A0A4Y2E5U7"/>
<dbReference type="InterPro" id="IPR013783">
    <property type="entry name" value="Ig-like_fold"/>
</dbReference>
<proteinExistence type="predicted"/>
<sequence>MGPPEPIHDCIIANRTAHSLSVECKPGYNGSLTQIFHMEIYNSVAEYMADNVTNIDKPRFKVTGLSPSTSYVLVIYSSNAKGRSKSVALVAATLSPAKRRTAREASVTLNPVLGVFIGVIVVVVIIAVIIITIIKTRRSRSSYQKDTSITDGKFERPLDASWFMQDGARPYRKSAVLDLLKEHFKDRVIALDYDKHTGSDMAWPPYSPDFTPCDFSLGYLKDLVYHQTPQTITELKQYISTACETIPSDMFTWVSGQFCLRLLHVVAANSDYFENIVFNFLQQSLQHFHTGFYFSYYAVSPIAGNGN</sequence>
<keyword evidence="4" id="KW-1185">Reference proteome</keyword>
<dbReference type="OrthoDB" id="6458410at2759"/>
<dbReference type="Gene3D" id="2.60.40.10">
    <property type="entry name" value="Immunoglobulins"/>
    <property type="match status" value="1"/>
</dbReference>
<feature type="domain" description="Fibronectin type-III" evidence="2">
    <location>
        <begin position="3"/>
        <end position="97"/>
    </location>
</feature>
<dbReference type="PANTHER" id="PTHR47326:SF1">
    <property type="entry name" value="HTH PSQ-TYPE DOMAIN-CONTAINING PROTEIN"/>
    <property type="match status" value="1"/>
</dbReference>
<dbReference type="InterPro" id="IPR003961">
    <property type="entry name" value="FN3_dom"/>
</dbReference>
<name>A0A4Y2E5U7_ARAVE</name>
<dbReference type="GO" id="GO:0003676">
    <property type="term" value="F:nucleic acid binding"/>
    <property type="evidence" value="ECO:0007669"/>
    <property type="project" value="InterPro"/>
</dbReference>
<evidence type="ECO:0000313" key="3">
    <source>
        <dbReference type="EMBL" id="GBM24281.1"/>
    </source>
</evidence>
<keyword evidence="1" id="KW-0472">Membrane</keyword>